<gene>
    <name evidence="13" type="ORF">LWI28_017503</name>
</gene>
<dbReference type="SUPFAM" id="SSF52540">
    <property type="entry name" value="P-loop containing nucleoside triphosphate hydrolases"/>
    <property type="match status" value="2"/>
</dbReference>
<dbReference type="InterPro" id="IPR019787">
    <property type="entry name" value="Znf_PHD-finger"/>
</dbReference>
<dbReference type="InterPro" id="IPR001965">
    <property type="entry name" value="Znf_PHD"/>
</dbReference>
<accession>A0AAD5I771</accession>
<evidence type="ECO:0000313" key="13">
    <source>
        <dbReference type="EMBL" id="KAI9153853.1"/>
    </source>
</evidence>
<dbReference type="InterPro" id="IPR038718">
    <property type="entry name" value="SNF2-like_sf"/>
</dbReference>
<dbReference type="SUPFAM" id="SSF57903">
    <property type="entry name" value="FYVE/PHD zinc finger"/>
    <property type="match status" value="1"/>
</dbReference>
<feature type="compositionally biased region" description="Polar residues" evidence="8">
    <location>
        <begin position="2482"/>
        <end position="2522"/>
    </location>
</feature>
<dbReference type="PROSITE" id="PS50016">
    <property type="entry name" value="ZF_PHD_2"/>
    <property type="match status" value="1"/>
</dbReference>
<dbReference type="PROSITE" id="PS50013">
    <property type="entry name" value="CHROMO_2"/>
    <property type="match status" value="1"/>
</dbReference>
<reference evidence="13" key="1">
    <citation type="journal article" date="2022" name="Plant J.">
        <title>Strategies of tolerance reflected in two North American maple genomes.</title>
        <authorList>
            <person name="McEvoy S.L."/>
            <person name="Sezen U.U."/>
            <person name="Trouern-Trend A."/>
            <person name="McMahon S.M."/>
            <person name="Schaberg P.G."/>
            <person name="Yang J."/>
            <person name="Wegrzyn J.L."/>
            <person name="Swenson N.G."/>
        </authorList>
    </citation>
    <scope>NUCLEOTIDE SEQUENCE</scope>
    <source>
        <strain evidence="13">91603</strain>
    </source>
</reference>
<feature type="coiled-coil region" evidence="7">
    <location>
        <begin position="2208"/>
        <end position="2268"/>
    </location>
</feature>
<proteinExistence type="predicted"/>
<dbReference type="Gene3D" id="3.30.40.10">
    <property type="entry name" value="Zinc/RING finger domain, C3HC4 (zinc finger)"/>
    <property type="match status" value="1"/>
</dbReference>
<dbReference type="InterPro" id="IPR039322">
    <property type="entry name" value="MOM1"/>
</dbReference>
<dbReference type="Gene3D" id="6.10.250.1310">
    <property type="match status" value="1"/>
</dbReference>
<feature type="region of interest" description="Disordered" evidence="8">
    <location>
        <begin position="2370"/>
        <end position="2438"/>
    </location>
</feature>
<feature type="compositionally biased region" description="Basic and acidic residues" evidence="8">
    <location>
        <begin position="140"/>
        <end position="149"/>
    </location>
</feature>
<evidence type="ECO:0000256" key="6">
    <source>
        <dbReference type="PROSITE-ProRule" id="PRU00146"/>
    </source>
</evidence>
<dbReference type="PANTHER" id="PTHR35116">
    <property type="entry name" value="HELICASE PROTEIN MOM1"/>
    <property type="match status" value="1"/>
</dbReference>
<feature type="region of interest" description="Disordered" evidence="8">
    <location>
        <begin position="2095"/>
        <end position="2120"/>
    </location>
</feature>
<evidence type="ECO:0000259" key="9">
    <source>
        <dbReference type="PROSITE" id="PS50013"/>
    </source>
</evidence>
<name>A0AAD5I771_ACENE</name>
<keyword evidence="3 6" id="KW-0863">Zinc-finger</keyword>
<dbReference type="Pfam" id="PF00271">
    <property type="entry name" value="Helicase_C"/>
    <property type="match status" value="1"/>
</dbReference>
<keyword evidence="7" id="KW-0175">Coiled coil</keyword>
<feature type="compositionally biased region" description="Low complexity" evidence="8">
    <location>
        <begin position="153"/>
        <end position="170"/>
    </location>
</feature>
<evidence type="ECO:0000256" key="7">
    <source>
        <dbReference type="SAM" id="Coils"/>
    </source>
</evidence>
<dbReference type="Pfam" id="PF00176">
    <property type="entry name" value="SNF2-rel_dom"/>
    <property type="match status" value="1"/>
</dbReference>
<feature type="region of interest" description="Disordered" evidence="8">
    <location>
        <begin position="1359"/>
        <end position="1382"/>
    </location>
</feature>
<dbReference type="CDD" id="cd18793">
    <property type="entry name" value="SF2_C_SNF"/>
    <property type="match status" value="1"/>
</dbReference>
<feature type="region of interest" description="Disordered" evidence="8">
    <location>
        <begin position="1732"/>
        <end position="1756"/>
    </location>
</feature>
<dbReference type="SMART" id="SM00298">
    <property type="entry name" value="CHROMO"/>
    <property type="match status" value="2"/>
</dbReference>
<feature type="compositionally biased region" description="Basic and acidic residues" evidence="8">
    <location>
        <begin position="108"/>
        <end position="119"/>
    </location>
</feature>
<dbReference type="InterPro" id="IPR011011">
    <property type="entry name" value="Znf_FYVE_PHD"/>
</dbReference>
<evidence type="ECO:0000256" key="3">
    <source>
        <dbReference type="ARBA" id="ARBA00022771"/>
    </source>
</evidence>
<feature type="region of interest" description="Disordered" evidence="8">
    <location>
        <begin position="104"/>
        <end position="268"/>
    </location>
</feature>
<dbReference type="InterPro" id="IPR013083">
    <property type="entry name" value="Znf_RING/FYVE/PHD"/>
</dbReference>
<dbReference type="InterPro" id="IPR027417">
    <property type="entry name" value="P-loop_NTPase"/>
</dbReference>
<feature type="domain" description="Chromo" evidence="9">
    <location>
        <begin position="577"/>
        <end position="644"/>
    </location>
</feature>
<comment type="caution">
    <text evidence="13">The sequence shown here is derived from an EMBL/GenBank/DDBJ whole genome shotgun (WGS) entry which is preliminary data.</text>
</comment>
<keyword evidence="2" id="KW-0677">Repeat</keyword>
<dbReference type="InterPro" id="IPR016197">
    <property type="entry name" value="Chromo-like_dom_sf"/>
</dbReference>
<dbReference type="CDD" id="cd00024">
    <property type="entry name" value="CD_CSD"/>
    <property type="match status" value="1"/>
</dbReference>
<feature type="compositionally biased region" description="Polar residues" evidence="8">
    <location>
        <begin position="2095"/>
        <end position="2110"/>
    </location>
</feature>
<evidence type="ECO:0000259" key="11">
    <source>
        <dbReference type="PROSITE" id="PS51192"/>
    </source>
</evidence>
<dbReference type="Proteomes" id="UP001064489">
    <property type="component" value="Chromosome 11"/>
</dbReference>
<feature type="compositionally biased region" description="Polar residues" evidence="8">
    <location>
        <begin position="187"/>
        <end position="196"/>
    </location>
</feature>
<feature type="compositionally biased region" description="Pro residues" evidence="8">
    <location>
        <begin position="2419"/>
        <end position="2435"/>
    </location>
</feature>
<dbReference type="GO" id="GO:0005524">
    <property type="term" value="F:ATP binding"/>
    <property type="evidence" value="ECO:0007669"/>
    <property type="project" value="InterPro"/>
</dbReference>
<feature type="compositionally biased region" description="Basic and acidic residues" evidence="8">
    <location>
        <begin position="363"/>
        <end position="377"/>
    </location>
</feature>
<dbReference type="Gene3D" id="2.40.50.40">
    <property type="match status" value="2"/>
</dbReference>
<reference evidence="13" key="2">
    <citation type="submission" date="2023-02" db="EMBL/GenBank/DDBJ databases">
        <authorList>
            <person name="Swenson N.G."/>
            <person name="Wegrzyn J.L."/>
            <person name="Mcevoy S.L."/>
        </authorList>
    </citation>
    <scope>NUCLEOTIDE SEQUENCE</scope>
    <source>
        <strain evidence="13">91603</strain>
        <tissue evidence="13">Leaf</tissue>
    </source>
</reference>
<sequence length="2532" mass="280873">MSKKEEREENGFDLAIGGGFIRPALGFGLIRPSVMVCMGLTMMVAYVDDGFDLGLGDGVVVTVLGSTGAGDGAGGGASGNVGFFMKIQEMDLNSSTISAAEVMANDARPTHKTKDDENNTSKGRYTSGKGSSSMIPSPARKSERLEKRNSTIPVQTTPVETTPVQTTPVQNEKKPVRVEKQTVPIPVQTTPVQNQKKPVRVEKQTTPIPLRRSERSKKPSSSNSSESKKSDKSLSSPDMIRKKEKKEKSVKQLNMETKEVEVSNTREKRVRKRLSGRAYLTMFKETGNVESLNGSGIEDNSLEVLDASDGGETATKICDNAEQPQLKCFMKEKLQSPELLNSTMKGRTPNDDTGVERDHEAMSLKRKRSDLNMDSHSDASAAVANKYTPNEDTGVERDHEAMSLKRTRTDLNMDSDASAVVANKDTCITCDDITSSPSRCKNEICVKRRGSCLKMQRVDNDSTKQEFCSCRQNLKENLDKEDRGYLEAVVTTEVAAESKNHHSQQKGSFVNFPANGSTNICIICKLGGHLLCCDGKGCKRSCHLSCLDPPLEDAPLGVWHCIQCIRKKIESGVQSLSGVESIWDSRKVDVPDESGSRKQKQYFVKYKGFAHVHNRWVPECQLLEVPSLVSKFNRKNQSMRWKQEWTVPHRLLQRRALVSPKQHDESFREHAIDNLDCSYEWLVKWRSLGYEHATWELENAPFINSPKGRKLIRDYEDRHKRAKRTSCSSSLLSIEKTTKREKGFPVKLSQLSARSSSGFDVDFVNKLHDYWHKGQNAVVFDDQERIAKVISFIFSLLSDCCRPFLIISTSAALHLWDDEFLRLAPSAHVVLYSGTREVRKNIRTLELYEGGGCIMFQVLITTPEVLVEDQNVFESIGWEAIVVDECQRSKICSHFEQIKVLSTDMRLLLVSGQLKDSIAEYLNMLSLLNSPSSDDLIIDSNDTIGGLKEKLLKYIAYEGKSDTSRFVEYWVPVQISNMQLEQYCATLLSNSLLLCSPLKSDPVGVLRDILISIRKCCDHPYLVDESLQSLLIKDKETELLDVGIKASGKLQLLDSMLSEMKSQGLRVLILFQPTQAINGSKMGLGDILDDFIRLRFGKDSYERIDGNVRSKEKQDALNNFNTDSERFVFLLETRACLPSITLSSIDTVIIFNSDWIPVNDTKALQKITLDPQFEKIKIFRLYSSCTVEEKVLILAKQDKTPDGYLQNSRPNISHLLLMWGALHLFNRLDEFHGGNTPASSANNFFDQSFWKDVVQEFIAILTQTGEDNDKSKFNIILEVKQNLGTYSADFQLFGESEIEVMDEGLAPIFWKKLLEGKHPCWKYSSGSSQRSRKRVQHVDDLQKKLDDEVVKKHRKVTNNSVHPSSLKPGVNGKIASRDKKGISGIPPHNETTYLNHDSTAPCLVNNILEVPKELRDSQESFYLLLKPGMAKLCEVLKLKDDAKDMVEKFLEYVMNNHRVNRERPTIVHAFQLSLCWTAASLLKQKIDHKESLALAKQYLNFGCNKDEVDLVYSKLRCLKDVFLNDIKKLEVKYVDNLHARLSQSKTCDLQKVKLEVEDWSTGKEGSDNHHHFDLARKDIYKSIKTIRKKCSKQMTKVQQKLQEKKEGIGRKYEEERARLENKKRTEAAIIRIQSHGNSSMQTDKLKKLDNEYTRQFEELQRERDLQIKNLEAMLEFEMNKVRDREASWMDEVNSWLQGELLHKPTFHKSRDGVQCLQTSEQVNAHDNHESVVPASSHLSERTSSNTMLGRGAGGTESSVVNETLNGGAQACGNPTKTMALPVSHGSVNYELDTVASAEASVSRSERGTRAGSLGDGQEHVLSPVHSSEEQIYDGVRLSPEGEVLREVAETLSLSNGLETIIPVNAPSSEKQVPDRVESVPDDAGLLEVPETGSSTDSPETVVTVNFPASGEQIPDRNVLTLPGEEILLQVPDNGGSGDNLEKDSINLLLSIDQIPDGTTCIPDAEALLGNLQDGCSEPTTLTVLDDEVLLQVPENVGSGDNLENDSANLSSSREQIPDITTCMPDDESLSGNLRDGCSDPITLTGMRDGDAAVGGMQIDTRQVEPLLSHSFDAVLSDQSNHGAQATEPLAQPQLLTSIDSPSGHNPSGLPSVSGIEHQPSNGHIANQIAQAPTVMVEHHVELSDLAVSQSIASFVPNPPIDIPIDGLGTNTFDPRMASVTPGYSNHTVPNVHPGASQFSLPLYRDPLQKELDRLRKDTEESIKTHEETKLRLKSDCDREIEEVVTQIRRKYEIKLKETEAEFLTKKRELDANHNKVLMNKILADAFRSKCTDLKQSNTAVQQEVYSSFIQQMARLSSQHHAQRPSALAGPVTSGPPTVTPQTTVAPAVSLQTSLPAGLQTGVQVVHHSSALFSSTPPRPSQSSSVTPPVGHQVGSGLSAPPHLRPFRPSGMAPSHLIPNNPPATSPMLPPHPTQTPLPAYQSLTQNRAHRVNTSGGVPSLPNSSLSALELLLDVSNRSGSNPILPTTLPSQSDLHSGFGSTAQPESGMRSSRQANPVQNSGASDVVCLSDDE</sequence>
<dbReference type="Gene3D" id="3.40.50.300">
    <property type="entry name" value="P-loop containing nucleotide triphosphate hydrolases"/>
    <property type="match status" value="1"/>
</dbReference>
<dbReference type="GO" id="GO:0016787">
    <property type="term" value="F:hydrolase activity"/>
    <property type="evidence" value="ECO:0007669"/>
    <property type="project" value="UniProtKB-KW"/>
</dbReference>
<dbReference type="PROSITE" id="PS51194">
    <property type="entry name" value="HELICASE_CTER"/>
    <property type="match status" value="1"/>
</dbReference>
<evidence type="ECO:0000259" key="10">
    <source>
        <dbReference type="PROSITE" id="PS50016"/>
    </source>
</evidence>
<evidence type="ECO:0000256" key="1">
    <source>
        <dbReference type="ARBA" id="ARBA00022723"/>
    </source>
</evidence>
<evidence type="ECO:0000256" key="5">
    <source>
        <dbReference type="ARBA" id="ARBA00022833"/>
    </source>
</evidence>
<dbReference type="InterPro" id="IPR001650">
    <property type="entry name" value="Helicase_C-like"/>
</dbReference>
<evidence type="ECO:0000256" key="4">
    <source>
        <dbReference type="ARBA" id="ARBA00022801"/>
    </source>
</evidence>
<feature type="compositionally biased region" description="Low complexity" evidence="8">
    <location>
        <begin position="2329"/>
        <end position="2339"/>
    </location>
</feature>
<dbReference type="InterPro" id="IPR056882">
    <property type="entry name" value="MOM1_dom"/>
</dbReference>
<feature type="compositionally biased region" description="Basic and acidic residues" evidence="8">
    <location>
        <begin position="246"/>
        <end position="267"/>
    </location>
</feature>
<dbReference type="GO" id="GO:0008270">
    <property type="term" value="F:zinc ion binding"/>
    <property type="evidence" value="ECO:0007669"/>
    <property type="project" value="UniProtKB-KW"/>
</dbReference>
<feature type="compositionally biased region" description="Polar residues" evidence="8">
    <location>
        <begin position="120"/>
        <end position="135"/>
    </location>
</feature>
<dbReference type="PROSITE" id="PS51192">
    <property type="entry name" value="HELICASE_ATP_BIND_1"/>
    <property type="match status" value="1"/>
</dbReference>
<feature type="compositionally biased region" description="Low complexity" evidence="8">
    <location>
        <begin position="2380"/>
        <end position="2389"/>
    </location>
</feature>
<feature type="domain" description="Helicase ATP-binding" evidence="11">
    <location>
        <begin position="768"/>
        <end position="932"/>
    </location>
</feature>
<dbReference type="GO" id="GO:0031507">
    <property type="term" value="P:heterochromatin formation"/>
    <property type="evidence" value="ECO:0007669"/>
    <property type="project" value="InterPro"/>
</dbReference>
<dbReference type="InterPro" id="IPR014001">
    <property type="entry name" value="Helicase_ATP-bd"/>
</dbReference>
<dbReference type="PANTHER" id="PTHR35116:SF2">
    <property type="entry name" value="ATP-DEPENDENT HELICASE FAMILY PROTEIN-RELATED"/>
    <property type="match status" value="1"/>
</dbReference>
<feature type="domain" description="PHD-type" evidence="10">
    <location>
        <begin position="518"/>
        <end position="567"/>
    </location>
</feature>
<feature type="compositionally biased region" description="Polar residues" evidence="8">
    <location>
        <begin position="2004"/>
        <end position="2014"/>
    </location>
</feature>
<feature type="compositionally biased region" description="Basic and acidic residues" evidence="8">
    <location>
        <begin position="171"/>
        <end position="180"/>
    </location>
</feature>
<feature type="region of interest" description="Disordered" evidence="8">
    <location>
        <begin position="1800"/>
        <end position="1832"/>
    </location>
</feature>
<organism evidence="13 14">
    <name type="scientific">Acer negundo</name>
    <name type="common">Box elder</name>
    <dbReference type="NCBI Taxonomy" id="4023"/>
    <lineage>
        <taxon>Eukaryota</taxon>
        <taxon>Viridiplantae</taxon>
        <taxon>Streptophyta</taxon>
        <taxon>Embryophyta</taxon>
        <taxon>Tracheophyta</taxon>
        <taxon>Spermatophyta</taxon>
        <taxon>Magnoliopsida</taxon>
        <taxon>eudicotyledons</taxon>
        <taxon>Gunneridae</taxon>
        <taxon>Pentapetalae</taxon>
        <taxon>rosids</taxon>
        <taxon>malvids</taxon>
        <taxon>Sapindales</taxon>
        <taxon>Sapindaceae</taxon>
        <taxon>Hippocastanoideae</taxon>
        <taxon>Acereae</taxon>
        <taxon>Acer</taxon>
    </lineage>
</organism>
<feature type="region of interest" description="Disordered" evidence="8">
    <location>
        <begin position="2482"/>
        <end position="2532"/>
    </location>
</feature>
<feature type="domain" description="Helicase C-terminal" evidence="12">
    <location>
        <begin position="1052"/>
        <end position="1216"/>
    </location>
</feature>
<keyword evidence="5" id="KW-0862">Zinc</keyword>
<dbReference type="SUPFAM" id="SSF54160">
    <property type="entry name" value="Chromo domain-like"/>
    <property type="match status" value="2"/>
</dbReference>
<feature type="region of interest" description="Disordered" evidence="8">
    <location>
        <begin position="2318"/>
        <end position="2339"/>
    </location>
</feature>
<feature type="region of interest" description="Disordered" evidence="8">
    <location>
        <begin position="1995"/>
        <end position="2014"/>
    </location>
</feature>
<dbReference type="SMART" id="SM00249">
    <property type="entry name" value="PHD"/>
    <property type="match status" value="1"/>
</dbReference>
<protein>
    <submittedName>
        <fullName evidence="13">Uncharacterized protein</fullName>
    </submittedName>
</protein>
<evidence type="ECO:0000256" key="2">
    <source>
        <dbReference type="ARBA" id="ARBA00022737"/>
    </source>
</evidence>
<evidence type="ECO:0000259" key="12">
    <source>
        <dbReference type="PROSITE" id="PS51194"/>
    </source>
</evidence>
<dbReference type="Pfam" id="PF25029">
    <property type="entry name" value="MOM1"/>
    <property type="match status" value="1"/>
</dbReference>
<evidence type="ECO:0000313" key="14">
    <source>
        <dbReference type="Proteomes" id="UP001064489"/>
    </source>
</evidence>
<dbReference type="InterPro" id="IPR000330">
    <property type="entry name" value="SNF2_N"/>
</dbReference>
<dbReference type="InterPro" id="IPR000953">
    <property type="entry name" value="Chromo/chromo_shadow_dom"/>
</dbReference>
<dbReference type="InterPro" id="IPR049730">
    <property type="entry name" value="SNF2/RAD54-like_C"/>
</dbReference>
<dbReference type="Gene3D" id="3.40.50.10810">
    <property type="entry name" value="Tandem AAA-ATPase domain"/>
    <property type="match status" value="1"/>
</dbReference>
<dbReference type="EMBL" id="JAJSOW010000108">
    <property type="protein sequence ID" value="KAI9153853.1"/>
    <property type="molecule type" value="Genomic_DNA"/>
</dbReference>
<feature type="region of interest" description="Disordered" evidence="8">
    <location>
        <begin position="363"/>
        <end position="393"/>
    </location>
</feature>
<evidence type="ECO:0000256" key="8">
    <source>
        <dbReference type="SAM" id="MobiDB-lite"/>
    </source>
</evidence>
<keyword evidence="1" id="KW-0479">Metal-binding</keyword>
<keyword evidence="14" id="KW-1185">Reference proteome</keyword>
<keyword evidence="4" id="KW-0378">Hydrolase</keyword>